<name>A0A0S2FFC4_LYSAN</name>
<keyword evidence="2" id="KW-1185">Reference proteome</keyword>
<dbReference type="RefSeq" id="WP_187308418.1">
    <property type="nucleotide sequence ID" value="NZ_CP011129.1"/>
</dbReference>
<dbReference type="EMBL" id="CP011129">
    <property type="protein sequence ID" value="ALN82239.1"/>
    <property type="molecule type" value="Genomic_DNA"/>
</dbReference>
<dbReference type="Proteomes" id="UP000060787">
    <property type="component" value="Chromosome"/>
</dbReference>
<proteinExistence type="predicted"/>
<dbReference type="KEGG" id="lab:LA76x_4123"/>
<dbReference type="PATRIC" id="fig|84531.8.peg.4131"/>
<evidence type="ECO:0000313" key="2">
    <source>
        <dbReference type="Proteomes" id="UP000060787"/>
    </source>
</evidence>
<gene>
    <name evidence="1" type="ORF">LA76x_4123</name>
</gene>
<dbReference type="AlphaFoldDB" id="A0A0S2FFC4"/>
<organism evidence="1 2">
    <name type="scientific">Lysobacter antibioticus</name>
    <dbReference type="NCBI Taxonomy" id="84531"/>
    <lineage>
        <taxon>Bacteria</taxon>
        <taxon>Pseudomonadati</taxon>
        <taxon>Pseudomonadota</taxon>
        <taxon>Gammaproteobacteria</taxon>
        <taxon>Lysobacterales</taxon>
        <taxon>Lysobacteraceae</taxon>
        <taxon>Lysobacter</taxon>
    </lineage>
</organism>
<reference evidence="1 2" key="1">
    <citation type="journal article" date="2015" name="BMC Genomics">
        <title>Comparative genomics and metabolic profiling of the genus Lysobacter.</title>
        <authorList>
            <person name="de Bruijn I."/>
            <person name="Cheng X."/>
            <person name="de Jager V."/>
            <person name="Exposito R.G."/>
            <person name="Watrous J."/>
            <person name="Patel N."/>
            <person name="Postma J."/>
            <person name="Dorrestein P.C."/>
            <person name="Kobayashi D."/>
            <person name="Raaijmakers J.M."/>
        </authorList>
    </citation>
    <scope>NUCLEOTIDE SEQUENCE [LARGE SCALE GENOMIC DNA]</scope>
    <source>
        <strain evidence="1 2">76</strain>
    </source>
</reference>
<protein>
    <submittedName>
        <fullName evidence="1">Uncharacterized protein</fullName>
    </submittedName>
</protein>
<dbReference type="STRING" id="84531.LA76x_4123"/>
<accession>A0A0S2FFC4</accession>
<sequence length="56" mass="5582">MFTITPPSYAARPAKSIAAIAMRGPGLRFVAAVGDGDAAGVSPAAVHAPPTMMSAR</sequence>
<evidence type="ECO:0000313" key="1">
    <source>
        <dbReference type="EMBL" id="ALN82239.1"/>
    </source>
</evidence>